<dbReference type="Proteomes" id="UP000594263">
    <property type="component" value="Unplaced"/>
</dbReference>
<accession>A0A7N1A9Y1</accession>
<organism evidence="1 2">
    <name type="scientific">Kalanchoe fedtschenkoi</name>
    <name type="common">Lavender scallops</name>
    <name type="synonym">South American air plant</name>
    <dbReference type="NCBI Taxonomy" id="63787"/>
    <lineage>
        <taxon>Eukaryota</taxon>
        <taxon>Viridiplantae</taxon>
        <taxon>Streptophyta</taxon>
        <taxon>Embryophyta</taxon>
        <taxon>Tracheophyta</taxon>
        <taxon>Spermatophyta</taxon>
        <taxon>Magnoliopsida</taxon>
        <taxon>eudicotyledons</taxon>
        <taxon>Gunneridae</taxon>
        <taxon>Pentapetalae</taxon>
        <taxon>Saxifragales</taxon>
        <taxon>Crassulaceae</taxon>
        <taxon>Kalanchoe</taxon>
    </lineage>
</organism>
<protein>
    <submittedName>
        <fullName evidence="1">Uncharacterized protein</fullName>
    </submittedName>
</protein>
<proteinExistence type="predicted"/>
<dbReference type="AlphaFoldDB" id="A0A7N1A9Y1"/>
<dbReference type="EnsemblPlants" id="Kaladp1305s0001.1.v1.1">
    <property type="protein sequence ID" value="Kaladp1305s0001.1.v1.1.CDS.1"/>
    <property type="gene ID" value="Kaladp1305s0001.v1.1"/>
</dbReference>
<name>A0A7N1A9Y1_KALFE</name>
<evidence type="ECO:0000313" key="1">
    <source>
        <dbReference type="EnsemblPlants" id="Kaladp1305s0001.1.v1.1.CDS.1"/>
    </source>
</evidence>
<reference evidence="1" key="1">
    <citation type="submission" date="2021-01" db="UniProtKB">
        <authorList>
            <consortium name="EnsemblPlants"/>
        </authorList>
    </citation>
    <scope>IDENTIFICATION</scope>
</reference>
<evidence type="ECO:0000313" key="2">
    <source>
        <dbReference type="Proteomes" id="UP000594263"/>
    </source>
</evidence>
<dbReference type="Gramene" id="Kaladp1305s0001.1.v1.1">
    <property type="protein sequence ID" value="Kaladp1305s0001.1.v1.1.CDS.1"/>
    <property type="gene ID" value="Kaladp1305s0001.v1.1"/>
</dbReference>
<sequence>MAAEGSKEFLLFGVRIAVDPMRKTASMNNLSDYQHVADLGKGPEKENPADGCASDSAGRVAARERKRGVGFKFWISDFDFCFICFY</sequence>
<keyword evidence="2" id="KW-1185">Reference proteome</keyword>